<protein>
    <submittedName>
        <fullName evidence="2">Uncharacterized protein</fullName>
    </submittedName>
</protein>
<sequence length="79" mass="7810">MEDPRFVPTRAAGTRGVRVGPGESSSSDGSCVPDRTVGVGTGPPPDSAFPASNGDASSRSATGSSPIRNTGAAPNTRLP</sequence>
<evidence type="ECO:0000313" key="3">
    <source>
        <dbReference type="Proteomes" id="UP001500466"/>
    </source>
</evidence>
<evidence type="ECO:0000256" key="1">
    <source>
        <dbReference type="SAM" id="MobiDB-lite"/>
    </source>
</evidence>
<proteinExistence type="predicted"/>
<comment type="caution">
    <text evidence="2">The sequence shown here is derived from an EMBL/GenBank/DDBJ whole genome shotgun (WGS) entry which is preliminary data.</text>
</comment>
<name>A0ABP9IAA6_9ACTN</name>
<accession>A0ABP9IAA6</accession>
<feature type="region of interest" description="Disordered" evidence="1">
    <location>
        <begin position="1"/>
        <end position="79"/>
    </location>
</feature>
<gene>
    <name evidence="2" type="ORF">GCM10023205_75670</name>
</gene>
<evidence type="ECO:0000313" key="2">
    <source>
        <dbReference type="EMBL" id="GAA4992135.1"/>
    </source>
</evidence>
<feature type="compositionally biased region" description="Polar residues" evidence="1">
    <location>
        <begin position="54"/>
        <end position="68"/>
    </location>
</feature>
<keyword evidence="3" id="KW-1185">Reference proteome</keyword>
<organism evidence="2 3">
    <name type="scientific">Yinghuangia aomiensis</name>
    <dbReference type="NCBI Taxonomy" id="676205"/>
    <lineage>
        <taxon>Bacteria</taxon>
        <taxon>Bacillati</taxon>
        <taxon>Actinomycetota</taxon>
        <taxon>Actinomycetes</taxon>
        <taxon>Kitasatosporales</taxon>
        <taxon>Streptomycetaceae</taxon>
        <taxon>Yinghuangia</taxon>
    </lineage>
</organism>
<dbReference type="Proteomes" id="UP001500466">
    <property type="component" value="Unassembled WGS sequence"/>
</dbReference>
<reference evidence="3" key="1">
    <citation type="journal article" date="2019" name="Int. J. Syst. Evol. Microbiol.">
        <title>The Global Catalogue of Microorganisms (GCM) 10K type strain sequencing project: providing services to taxonomists for standard genome sequencing and annotation.</title>
        <authorList>
            <consortium name="The Broad Institute Genomics Platform"/>
            <consortium name="The Broad Institute Genome Sequencing Center for Infectious Disease"/>
            <person name="Wu L."/>
            <person name="Ma J."/>
        </authorList>
    </citation>
    <scope>NUCLEOTIDE SEQUENCE [LARGE SCALE GENOMIC DNA]</scope>
    <source>
        <strain evidence="3">JCM 17986</strain>
    </source>
</reference>
<dbReference type="EMBL" id="BAABHS010000046">
    <property type="protein sequence ID" value="GAA4992135.1"/>
    <property type="molecule type" value="Genomic_DNA"/>
</dbReference>